<reference evidence="10 11" key="1">
    <citation type="submission" date="2024-03" db="EMBL/GenBank/DDBJ databases">
        <title>Adaptation during the transition from Ophiocordyceps entomopathogen to insect associate is accompanied by gene loss and intensified selection.</title>
        <authorList>
            <person name="Ward C.M."/>
            <person name="Onetto C.A."/>
            <person name="Borneman A.R."/>
        </authorList>
    </citation>
    <scope>NUCLEOTIDE SEQUENCE [LARGE SCALE GENOMIC DNA]</scope>
    <source>
        <strain evidence="10">AWRI1</strain>
        <tissue evidence="10">Single Adult Female</tissue>
    </source>
</reference>
<dbReference type="Gene3D" id="3.60.21.10">
    <property type="match status" value="1"/>
</dbReference>
<comment type="similarity">
    <text evidence="8">Belongs to the PPP phosphatase family.</text>
</comment>
<dbReference type="FunFam" id="3.60.21.10:FF:000212">
    <property type="entry name" value="Serine/threonine-protein phosphatase"/>
    <property type="match status" value="1"/>
</dbReference>
<evidence type="ECO:0000256" key="6">
    <source>
        <dbReference type="ARBA" id="ARBA00047761"/>
    </source>
</evidence>
<dbReference type="Proteomes" id="UP001367676">
    <property type="component" value="Unassembled WGS sequence"/>
</dbReference>
<dbReference type="InterPro" id="IPR004843">
    <property type="entry name" value="Calcineurin-like_PHP"/>
</dbReference>
<dbReference type="EC" id="3.1.3.16" evidence="8"/>
<evidence type="ECO:0000256" key="1">
    <source>
        <dbReference type="ARBA" id="ARBA00001936"/>
    </source>
</evidence>
<evidence type="ECO:0000256" key="8">
    <source>
        <dbReference type="RuleBase" id="RU004273"/>
    </source>
</evidence>
<name>A0AAN9TL35_9HEMI</name>
<proteinExistence type="inferred from homology"/>
<sequence>MIVAEQKAPASSPQDFDKSCLIEENEVNELIDKTTEILLSQPMLLELIPPLNICGDVHGQFLDLLWLFECGQFPPQANYLFLGDYVDRGRYSIEVMCLLMAFKIKYPNRFFMLRGNHECNPVNESYGFKVECMTKFEKKGVAMWNHFGHLFNCLPVAAVVGDKIFCVHGGLSPNLKTLDTIRKVPRPIETPGAGLLCDLVWSDPDKGISGWRFNDARAISYRFGSDVIRQFLDRTDLSLIVRAHELVKKGYDVMGNKQLMTIFSAPNYTGTFNNNAAIVTVNEKMDVAVIILNVKMRHGTSYLFSEHFDVERAETVS</sequence>
<dbReference type="Pfam" id="PF00149">
    <property type="entry name" value="Metallophos"/>
    <property type="match status" value="1"/>
</dbReference>
<comment type="catalytic activity">
    <reaction evidence="7 8">
        <text>O-phospho-L-threonyl-[protein] + H2O = L-threonyl-[protein] + phosphate</text>
        <dbReference type="Rhea" id="RHEA:47004"/>
        <dbReference type="Rhea" id="RHEA-COMP:11060"/>
        <dbReference type="Rhea" id="RHEA-COMP:11605"/>
        <dbReference type="ChEBI" id="CHEBI:15377"/>
        <dbReference type="ChEBI" id="CHEBI:30013"/>
        <dbReference type="ChEBI" id="CHEBI:43474"/>
        <dbReference type="ChEBI" id="CHEBI:61977"/>
        <dbReference type="EC" id="3.1.3.16"/>
    </reaction>
</comment>
<gene>
    <name evidence="10" type="ORF">V9T40_013273</name>
</gene>
<evidence type="ECO:0000256" key="5">
    <source>
        <dbReference type="ARBA" id="ARBA00023211"/>
    </source>
</evidence>
<dbReference type="InterPro" id="IPR031675">
    <property type="entry name" value="STPPase_N"/>
</dbReference>
<dbReference type="SUPFAM" id="SSF56300">
    <property type="entry name" value="Metallo-dependent phosphatases"/>
    <property type="match status" value="1"/>
</dbReference>
<protein>
    <recommendedName>
        <fullName evidence="8">Serine/threonine-protein phosphatase</fullName>
        <ecNumber evidence="8">3.1.3.16</ecNumber>
    </recommendedName>
</protein>
<evidence type="ECO:0000256" key="4">
    <source>
        <dbReference type="ARBA" id="ARBA00022912"/>
    </source>
</evidence>
<feature type="domain" description="Serine/threonine specific protein phosphatases" evidence="9">
    <location>
        <begin position="113"/>
        <end position="118"/>
    </location>
</feature>
<dbReference type="InterPro" id="IPR006186">
    <property type="entry name" value="Ser/Thr-sp_prot-phosphatase"/>
</dbReference>
<dbReference type="EMBL" id="JBBCAQ010000018">
    <property type="protein sequence ID" value="KAK7595448.1"/>
    <property type="molecule type" value="Genomic_DNA"/>
</dbReference>
<evidence type="ECO:0000313" key="10">
    <source>
        <dbReference type="EMBL" id="KAK7595448.1"/>
    </source>
</evidence>
<evidence type="ECO:0000259" key="9">
    <source>
        <dbReference type="PROSITE" id="PS00125"/>
    </source>
</evidence>
<evidence type="ECO:0000256" key="3">
    <source>
        <dbReference type="ARBA" id="ARBA00022801"/>
    </source>
</evidence>
<keyword evidence="11" id="KW-1185">Reference proteome</keyword>
<accession>A0AAN9TL35</accession>
<dbReference type="InterPro" id="IPR029052">
    <property type="entry name" value="Metallo-depent_PP-like"/>
</dbReference>
<comment type="catalytic activity">
    <reaction evidence="6">
        <text>O-phospho-L-seryl-[protein] + H2O = L-seryl-[protein] + phosphate</text>
        <dbReference type="Rhea" id="RHEA:20629"/>
        <dbReference type="Rhea" id="RHEA-COMP:9863"/>
        <dbReference type="Rhea" id="RHEA-COMP:11604"/>
        <dbReference type="ChEBI" id="CHEBI:15377"/>
        <dbReference type="ChEBI" id="CHEBI:29999"/>
        <dbReference type="ChEBI" id="CHEBI:43474"/>
        <dbReference type="ChEBI" id="CHEBI:83421"/>
        <dbReference type="EC" id="3.1.3.16"/>
    </reaction>
</comment>
<dbReference type="Pfam" id="PF16891">
    <property type="entry name" value="STPPase_N"/>
    <property type="match status" value="1"/>
</dbReference>
<dbReference type="PRINTS" id="PR00114">
    <property type="entry name" value="STPHPHTASE"/>
</dbReference>
<comment type="cofactor">
    <cofactor evidence="1">
        <name>Mn(2+)</name>
        <dbReference type="ChEBI" id="CHEBI:29035"/>
    </cofactor>
</comment>
<evidence type="ECO:0000256" key="7">
    <source>
        <dbReference type="ARBA" id="ARBA00048336"/>
    </source>
</evidence>
<dbReference type="AlphaFoldDB" id="A0AAN9TL35"/>
<keyword evidence="2" id="KW-0479">Metal-binding</keyword>
<comment type="caution">
    <text evidence="10">The sequence shown here is derived from an EMBL/GenBank/DDBJ whole genome shotgun (WGS) entry which is preliminary data.</text>
</comment>
<dbReference type="PANTHER" id="PTHR11668">
    <property type="entry name" value="SERINE/THREONINE PROTEIN PHOSPHATASE"/>
    <property type="match status" value="1"/>
</dbReference>
<dbReference type="GO" id="GO:0005737">
    <property type="term" value="C:cytoplasm"/>
    <property type="evidence" value="ECO:0007669"/>
    <property type="project" value="TreeGrafter"/>
</dbReference>
<dbReference type="PANTHER" id="PTHR11668:SF496">
    <property type="entry name" value="SERINE_THREONINE-PROTEIN PHOSPHATASE"/>
    <property type="match status" value="1"/>
</dbReference>
<dbReference type="SMART" id="SM00156">
    <property type="entry name" value="PP2Ac"/>
    <property type="match status" value="1"/>
</dbReference>
<dbReference type="GO" id="GO:0004722">
    <property type="term" value="F:protein serine/threonine phosphatase activity"/>
    <property type="evidence" value="ECO:0007669"/>
    <property type="project" value="UniProtKB-EC"/>
</dbReference>
<evidence type="ECO:0000256" key="2">
    <source>
        <dbReference type="ARBA" id="ARBA00022723"/>
    </source>
</evidence>
<dbReference type="PROSITE" id="PS00125">
    <property type="entry name" value="SER_THR_PHOSPHATASE"/>
    <property type="match status" value="1"/>
</dbReference>
<organism evidence="10 11">
    <name type="scientific">Parthenolecanium corni</name>
    <dbReference type="NCBI Taxonomy" id="536013"/>
    <lineage>
        <taxon>Eukaryota</taxon>
        <taxon>Metazoa</taxon>
        <taxon>Ecdysozoa</taxon>
        <taxon>Arthropoda</taxon>
        <taxon>Hexapoda</taxon>
        <taxon>Insecta</taxon>
        <taxon>Pterygota</taxon>
        <taxon>Neoptera</taxon>
        <taxon>Paraneoptera</taxon>
        <taxon>Hemiptera</taxon>
        <taxon>Sternorrhyncha</taxon>
        <taxon>Coccoidea</taxon>
        <taxon>Coccidae</taxon>
        <taxon>Parthenolecanium</taxon>
    </lineage>
</organism>
<evidence type="ECO:0000313" key="11">
    <source>
        <dbReference type="Proteomes" id="UP001367676"/>
    </source>
</evidence>
<keyword evidence="4" id="KW-0904">Protein phosphatase</keyword>
<dbReference type="InterPro" id="IPR050341">
    <property type="entry name" value="PP1_catalytic_subunit"/>
</dbReference>
<dbReference type="GO" id="GO:0005634">
    <property type="term" value="C:nucleus"/>
    <property type="evidence" value="ECO:0007669"/>
    <property type="project" value="TreeGrafter"/>
</dbReference>
<keyword evidence="3 8" id="KW-0378">Hydrolase</keyword>
<keyword evidence="5" id="KW-0464">Manganese</keyword>
<dbReference type="GO" id="GO:0046872">
    <property type="term" value="F:metal ion binding"/>
    <property type="evidence" value="ECO:0007669"/>
    <property type="project" value="UniProtKB-KW"/>
</dbReference>